<evidence type="ECO:0000256" key="9">
    <source>
        <dbReference type="PROSITE-ProRule" id="PRU00282"/>
    </source>
</evidence>
<gene>
    <name evidence="11" type="ORF">EVG20_g10883</name>
</gene>
<evidence type="ECO:0000256" key="3">
    <source>
        <dbReference type="ARBA" id="ARBA00022448"/>
    </source>
</evidence>
<dbReference type="Proteomes" id="UP000298327">
    <property type="component" value="Unassembled WGS sequence"/>
</dbReference>
<feature type="repeat" description="Solcar" evidence="9">
    <location>
        <begin position="72"/>
        <end position="150"/>
    </location>
</feature>
<dbReference type="EMBL" id="SEOQ01001459">
    <property type="protein sequence ID" value="TFY51688.1"/>
    <property type="molecule type" value="Genomic_DNA"/>
</dbReference>
<dbReference type="GO" id="GO:0031966">
    <property type="term" value="C:mitochondrial membrane"/>
    <property type="evidence" value="ECO:0007669"/>
    <property type="project" value="UniProtKB-SubCell"/>
</dbReference>
<accession>A0A4Y9XPJ7</accession>
<keyword evidence="6" id="KW-1133">Transmembrane helix</keyword>
<keyword evidence="12" id="KW-1185">Reference proteome</keyword>
<keyword evidence="7" id="KW-0496">Mitochondrion</keyword>
<dbReference type="PANTHER" id="PTHR45624:SF10">
    <property type="entry name" value="SLC (SOLUTE CARRIER) HOMOLOG"/>
    <property type="match status" value="1"/>
</dbReference>
<comment type="subcellular location">
    <subcellularLocation>
        <location evidence="1">Mitochondrion membrane</location>
        <topology evidence="1">Multi-pass membrane protein</topology>
    </subcellularLocation>
</comment>
<dbReference type="SUPFAM" id="SSF103506">
    <property type="entry name" value="Mitochondrial carrier"/>
    <property type="match status" value="1"/>
</dbReference>
<dbReference type="InterPro" id="IPR018108">
    <property type="entry name" value="MCP_transmembrane"/>
</dbReference>
<keyword evidence="4 9" id="KW-0812">Transmembrane</keyword>
<evidence type="ECO:0000256" key="7">
    <source>
        <dbReference type="ARBA" id="ARBA00023128"/>
    </source>
</evidence>
<evidence type="ECO:0000256" key="5">
    <source>
        <dbReference type="ARBA" id="ARBA00022737"/>
    </source>
</evidence>
<dbReference type="Gene3D" id="1.50.40.10">
    <property type="entry name" value="Mitochondrial carrier domain"/>
    <property type="match status" value="1"/>
</dbReference>
<dbReference type="AlphaFoldDB" id="A0A4Y9XPJ7"/>
<evidence type="ECO:0000256" key="10">
    <source>
        <dbReference type="RuleBase" id="RU000488"/>
    </source>
</evidence>
<evidence type="ECO:0000256" key="4">
    <source>
        <dbReference type="ARBA" id="ARBA00022692"/>
    </source>
</evidence>
<dbReference type="InterPro" id="IPR023395">
    <property type="entry name" value="MCP_dom_sf"/>
</dbReference>
<comment type="similarity">
    <text evidence="2 10">Belongs to the mitochondrial carrier (TC 2.A.29) family.</text>
</comment>
<dbReference type="Pfam" id="PF00153">
    <property type="entry name" value="Mito_carr"/>
    <property type="match status" value="1"/>
</dbReference>
<reference evidence="11 12" key="1">
    <citation type="submission" date="2019-02" db="EMBL/GenBank/DDBJ databases">
        <title>Genome sequencing of the rare red list fungi Dentipellis fragilis.</title>
        <authorList>
            <person name="Buettner E."/>
            <person name="Kellner H."/>
        </authorList>
    </citation>
    <scope>NUCLEOTIDE SEQUENCE [LARGE SCALE GENOMIC DNA]</scope>
    <source>
        <strain evidence="11 12">DSM 105465</strain>
    </source>
</reference>
<keyword evidence="8 9" id="KW-0472">Membrane</keyword>
<organism evidence="11 12">
    <name type="scientific">Dentipellis fragilis</name>
    <dbReference type="NCBI Taxonomy" id="205917"/>
    <lineage>
        <taxon>Eukaryota</taxon>
        <taxon>Fungi</taxon>
        <taxon>Dikarya</taxon>
        <taxon>Basidiomycota</taxon>
        <taxon>Agaricomycotina</taxon>
        <taxon>Agaricomycetes</taxon>
        <taxon>Russulales</taxon>
        <taxon>Hericiaceae</taxon>
        <taxon>Dentipellis</taxon>
    </lineage>
</organism>
<evidence type="ECO:0000313" key="11">
    <source>
        <dbReference type="EMBL" id="TFY51688.1"/>
    </source>
</evidence>
<name>A0A4Y9XPJ7_9AGAM</name>
<protein>
    <submittedName>
        <fullName evidence="11">Uncharacterized protein</fullName>
    </submittedName>
</protein>
<keyword evidence="3 10" id="KW-0813">Transport</keyword>
<dbReference type="PANTHER" id="PTHR45624">
    <property type="entry name" value="MITOCHONDRIAL BASIC AMINO ACIDS TRANSPORTER-RELATED"/>
    <property type="match status" value="1"/>
</dbReference>
<proteinExistence type="inferred from homology"/>
<dbReference type="GO" id="GO:0022857">
    <property type="term" value="F:transmembrane transporter activity"/>
    <property type="evidence" value="ECO:0007669"/>
    <property type="project" value="TreeGrafter"/>
</dbReference>
<keyword evidence="5" id="KW-0677">Repeat</keyword>
<dbReference type="InterPro" id="IPR050567">
    <property type="entry name" value="Mitochondrial_Carrier"/>
</dbReference>
<dbReference type="PROSITE" id="PS50920">
    <property type="entry name" value="SOLCAR"/>
    <property type="match status" value="1"/>
</dbReference>
<sequence>MTSRAQPLPQGSEQAHVMRHGFISRRRAFSRPTLYTPSSTTRTPPARQPTCESSAGIYQLMSERNGKEPVPLDPTLDFFAGTVAGVAALLVGHPFDTVKVRFQNPATASKYQSTFHAFATIAREERVLGLYKGVTSPLVRPFHTPPRMRN</sequence>
<evidence type="ECO:0000256" key="8">
    <source>
        <dbReference type="ARBA" id="ARBA00023136"/>
    </source>
</evidence>
<evidence type="ECO:0000256" key="2">
    <source>
        <dbReference type="ARBA" id="ARBA00006375"/>
    </source>
</evidence>
<comment type="caution">
    <text evidence="11">The sequence shown here is derived from an EMBL/GenBank/DDBJ whole genome shotgun (WGS) entry which is preliminary data.</text>
</comment>
<dbReference type="OrthoDB" id="14252at2759"/>
<evidence type="ECO:0000256" key="1">
    <source>
        <dbReference type="ARBA" id="ARBA00004225"/>
    </source>
</evidence>
<evidence type="ECO:0000256" key="6">
    <source>
        <dbReference type="ARBA" id="ARBA00022989"/>
    </source>
</evidence>
<evidence type="ECO:0000313" key="12">
    <source>
        <dbReference type="Proteomes" id="UP000298327"/>
    </source>
</evidence>